<dbReference type="PANTHER" id="PTHR36220">
    <property type="entry name" value="UNNAMED PRODUCT"/>
    <property type="match status" value="1"/>
</dbReference>
<dbReference type="EMBL" id="ASGZ01000028">
    <property type="protein sequence ID" value="ESP88492.1"/>
    <property type="molecule type" value="Genomic_DNA"/>
</dbReference>
<keyword evidence="3" id="KW-1185">Reference proteome</keyword>
<gene>
    <name evidence="2" type="ORF">K933_08532</name>
</gene>
<evidence type="ECO:0000256" key="1">
    <source>
        <dbReference type="ARBA" id="ARBA00022729"/>
    </source>
</evidence>
<dbReference type="RefSeq" id="WP_023394291.1">
    <property type="nucleotide sequence ID" value="NZ_ASGZ01000028.1"/>
</dbReference>
<dbReference type="eggNOG" id="arCOG02562">
    <property type="taxonomic scope" value="Archaea"/>
</dbReference>
<sequence>MTRYDRLTRRRTLRAGAAAAGLLGVGTGVGAARADGDCAYQVDFVAGDPIEALGEDGGGFYGRQNRLIRYLHGDATGATRRDGWINSLDPATRAAVTADPIRLDGASASVGFRVAEGAELTLSLVVYTLSDGGFSFASADEQDLVDAATGTFGPGTHRLEAELPCAAGDGATRVVADGLDAGDEFGSAVALDGSTLLVGAAGTDDERGAAHVFTRGDDGWTRTWRLAGPPVPSEFDDPTIGPRFGGGVAVDGDTAFVSAPGYPTAPVSAYGAVFVYERESGDGWARRHRFDLGPNLGGGAVVVDGATGIATDSGGTVYVFERRGGGWERTEGFAAGSDEYAAVAADLSGGTVVVGSYTDREAYVLERSAAGEWEAVARFTPDAGLDHLSLFAISVAVDGDRIVVADPTKPADDDGVVYVYERSASGWEPTTRRPLAEVGGTGWSLELRGDRLVVGGSEATLLYELRDGTWTHERAVDHVGSVAFDGSRLAVGVAEYDRGDETGEVYVVDL</sequence>
<dbReference type="InterPro" id="IPR028994">
    <property type="entry name" value="Integrin_alpha_N"/>
</dbReference>
<evidence type="ECO:0000313" key="3">
    <source>
        <dbReference type="Proteomes" id="UP000017840"/>
    </source>
</evidence>
<keyword evidence="1" id="KW-0732">Signal</keyword>
<dbReference type="PANTHER" id="PTHR36220:SF1">
    <property type="entry name" value="GAMMA TUBULIN COMPLEX COMPONENT C-TERMINAL DOMAIN-CONTAINING PROTEIN"/>
    <property type="match status" value="1"/>
</dbReference>
<dbReference type="Pfam" id="PF14312">
    <property type="entry name" value="FG-GAP_2"/>
    <property type="match status" value="1"/>
</dbReference>
<protein>
    <submittedName>
        <fullName evidence="2">Alpha beta-propellor repeat-containing integrin</fullName>
    </submittedName>
</protein>
<dbReference type="Gene3D" id="2.130.10.130">
    <property type="entry name" value="Integrin alpha, N-terminal"/>
    <property type="match status" value="2"/>
</dbReference>
<dbReference type="STRING" id="1324957.K933_08532"/>
<comment type="caution">
    <text evidence="2">The sequence shown here is derived from an EMBL/GenBank/DDBJ whole genome shotgun (WGS) entry which is preliminary data.</text>
</comment>
<reference evidence="2 3" key="1">
    <citation type="journal article" date="2013" name="Genome Announc.">
        <title>Draft Genome Sequence of 'Candidatus Halobonum tyrrellensis' Strain G22, Isolated from the Hypersaline Waters of Lake Tyrrell, Australia.</title>
        <authorList>
            <person name="Ugalde J.A."/>
            <person name="Narasingarao P."/>
            <person name="Kuo S."/>
            <person name="Podell S."/>
            <person name="Allen E.E."/>
        </authorList>
    </citation>
    <scope>NUCLEOTIDE SEQUENCE [LARGE SCALE GENOMIC DNA]</scope>
    <source>
        <strain evidence="2 3">G22</strain>
    </source>
</reference>
<name>V4IZE0_9EURY</name>
<organism evidence="2 3">
    <name type="scientific">Candidatus Halobonum tyrrellensis G22</name>
    <dbReference type="NCBI Taxonomy" id="1324957"/>
    <lineage>
        <taxon>Archaea</taxon>
        <taxon>Methanobacteriati</taxon>
        <taxon>Methanobacteriota</taxon>
        <taxon>Stenosarchaea group</taxon>
        <taxon>Halobacteria</taxon>
        <taxon>Halobacteriales</taxon>
        <taxon>Haloferacaceae</taxon>
        <taxon>Candidatus Halobonum</taxon>
    </lineage>
</organism>
<keyword evidence="2" id="KW-0401">Integrin</keyword>
<accession>V4IZE0</accession>
<dbReference type="InterPro" id="IPR013517">
    <property type="entry name" value="FG-GAP"/>
</dbReference>
<evidence type="ECO:0000313" key="2">
    <source>
        <dbReference type="EMBL" id="ESP88492.1"/>
    </source>
</evidence>
<dbReference type="GO" id="GO:0007229">
    <property type="term" value="P:integrin-mediated signaling pathway"/>
    <property type="evidence" value="ECO:0007669"/>
    <property type="project" value="UniProtKB-KW"/>
</dbReference>
<dbReference type="AlphaFoldDB" id="V4IZE0"/>
<dbReference type="SUPFAM" id="SSF101908">
    <property type="entry name" value="Putative isomerase YbhE"/>
    <property type="match status" value="1"/>
</dbReference>
<dbReference type="Proteomes" id="UP000017840">
    <property type="component" value="Unassembled WGS sequence"/>
</dbReference>
<dbReference type="OrthoDB" id="242361at2157"/>
<dbReference type="PROSITE" id="PS51318">
    <property type="entry name" value="TAT"/>
    <property type="match status" value="1"/>
</dbReference>
<proteinExistence type="predicted"/>
<dbReference type="InterPro" id="IPR006311">
    <property type="entry name" value="TAT_signal"/>
</dbReference>